<dbReference type="RefSeq" id="WP_265683397.1">
    <property type="nucleotide sequence ID" value="NZ_CP120863.1"/>
</dbReference>
<dbReference type="SUPFAM" id="SSF54373">
    <property type="entry name" value="FAD-linked reductases, C-terminal domain"/>
    <property type="match status" value="1"/>
</dbReference>
<gene>
    <name evidence="3" type="ORF">K1718_07335</name>
</gene>
<dbReference type="InterPro" id="IPR002937">
    <property type="entry name" value="Amino_oxidase"/>
</dbReference>
<dbReference type="Proteomes" id="UP001209803">
    <property type="component" value="Chromosome"/>
</dbReference>
<dbReference type="PANTHER" id="PTHR43563:SF1">
    <property type="entry name" value="AMINE OXIDASE [FLAVIN-CONTAINING] B"/>
    <property type="match status" value="1"/>
</dbReference>
<dbReference type="InterPro" id="IPR050703">
    <property type="entry name" value="Flavin_MAO"/>
</dbReference>
<evidence type="ECO:0000256" key="1">
    <source>
        <dbReference type="ARBA" id="ARBA00005995"/>
    </source>
</evidence>
<name>A0ABY8F8S6_9HYPH</name>
<organism evidence="3 4">
    <name type="scientific">Roseibium porphyridii</name>
    <dbReference type="NCBI Taxonomy" id="2866279"/>
    <lineage>
        <taxon>Bacteria</taxon>
        <taxon>Pseudomonadati</taxon>
        <taxon>Pseudomonadota</taxon>
        <taxon>Alphaproteobacteria</taxon>
        <taxon>Hyphomicrobiales</taxon>
        <taxon>Stappiaceae</taxon>
        <taxon>Roseibium</taxon>
    </lineage>
</organism>
<dbReference type="PANTHER" id="PTHR43563">
    <property type="entry name" value="AMINE OXIDASE"/>
    <property type="match status" value="1"/>
</dbReference>
<protein>
    <submittedName>
        <fullName evidence="3">FAD-dependent oxidoreductase</fullName>
    </submittedName>
</protein>
<evidence type="ECO:0000259" key="2">
    <source>
        <dbReference type="Pfam" id="PF01593"/>
    </source>
</evidence>
<dbReference type="Pfam" id="PF01593">
    <property type="entry name" value="Amino_oxidase"/>
    <property type="match status" value="2"/>
</dbReference>
<evidence type="ECO:0000313" key="3">
    <source>
        <dbReference type="EMBL" id="WFE91159.1"/>
    </source>
</evidence>
<dbReference type="SUPFAM" id="SSF51905">
    <property type="entry name" value="FAD/NAD(P)-binding domain"/>
    <property type="match status" value="1"/>
</dbReference>
<feature type="domain" description="Amine oxidase" evidence="2">
    <location>
        <begin position="97"/>
        <end position="342"/>
    </location>
</feature>
<dbReference type="Gene3D" id="3.50.50.60">
    <property type="entry name" value="FAD/NAD(P)-binding domain"/>
    <property type="match status" value="2"/>
</dbReference>
<dbReference type="InterPro" id="IPR036188">
    <property type="entry name" value="FAD/NAD-bd_sf"/>
</dbReference>
<proteinExistence type="inferred from homology"/>
<keyword evidence="4" id="KW-1185">Reference proteome</keyword>
<sequence>MLTETLIVGGGLAGLSLAAHLEAKGQTYLVLEARKRFGGRIRSDEIDRERFDLGPAWFWPGQPRIAALIDQLGLEKFEQYATGDLTFEDERGNVQRGQGFASMQGSYRLKGGLGRLISSLQRRLPETNLKLASKVVALDARADHIMATTQNGENLKARRVVLALPPRLAAEQIAFSPPLSEAAVSAMSDIATWMAGQAKAVAVYDDPFWRNSGLSGDAMSRVGPMVEIHDASPEATGPYALFGFIGVRPDDRKGEKRLRSAVIAQLARLFGPRAAEPKALLIKDWAFDPLTATALDLQPQYAHPRYGLPEAMKGLWDNRLLFGGTEVASQFGGYLEGALEASENVLHKILQEAQVDA</sequence>
<reference evidence="3 4" key="1">
    <citation type="submission" date="2023-03" db="EMBL/GenBank/DDBJ databases">
        <title>Roseibium porphyridii sp. nov. and Roseibium rhodosorbium sp. nov. isolated from marine algae, Porphyridium cruentum and Rhodosorus marinus, respectively.</title>
        <authorList>
            <person name="Lee M.W."/>
            <person name="Choi B.J."/>
            <person name="Lee J.K."/>
            <person name="Choi D.G."/>
            <person name="Baek J.H."/>
            <person name="Bayburt H."/>
            <person name="Kim J.M."/>
            <person name="Han D.M."/>
            <person name="Kim K.H."/>
            <person name="Jeon C.O."/>
        </authorList>
    </citation>
    <scope>NUCLEOTIDE SEQUENCE [LARGE SCALE GENOMIC DNA]</scope>
    <source>
        <strain evidence="3 4">KMA01</strain>
    </source>
</reference>
<evidence type="ECO:0000313" key="4">
    <source>
        <dbReference type="Proteomes" id="UP001209803"/>
    </source>
</evidence>
<feature type="domain" description="Amine oxidase" evidence="2">
    <location>
        <begin position="12"/>
        <end position="82"/>
    </location>
</feature>
<dbReference type="EMBL" id="CP120863">
    <property type="protein sequence ID" value="WFE91159.1"/>
    <property type="molecule type" value="Genomic_DNA"/>
</dbReference>
<comment type="similarity">
    <text evidence="1">Belongs to the flavin monoamine oxidase family.</text>
</comment>
<accession>A0ABY8F8S6</accession>